<proteinExistence type="predicted"/>
<dbReference type="EMBL" id="BMDZ01000088">
    <property type="protein sequence ID" value="GGB59713.1"/>
    <property type="molecule type" value="Genomic_DNA"/>
</dbReference>
<accession>A0ABQ1J491</accession>
<evidence type="ECO:0000313" key="2">
    <source>
        <dbReference type="EMBL" id="GGB59713.1"/>
    </source>
</evidence>
<dbReference type="PANTHER" id="PTHR30543">
    <property type="entry name" value="CHROMATE REDUCTASE"/>
    <property type="match status" value="1"/>
</dbReference>
<reference evidence="3" key="1">
    <citation type="journal article" date="2019" name="Int. J. Syst. Evol. Microbiol.">
        <title>The Global Catalogue of Microorganisms (GCM) 10K type strain sequencing project: providing services to taxonomists for standard genome sequencing and annotation.</title>
        <authorList>
            <consortium name="The Broad Institute Genomics Platform"/>
            <consortium name="The Broad Institute Genome Sequencing Center for Infectious Disease"/>
            <person name="Wu L."/>
            <person name="Ma J."/>
        </authorList>
    </citation>
    <scope>NUCLEOTIDE SEQUENCE [LARGE SCALE GENOMIC DNA]</scope>
    <source>
        <strain evidence="3">CGMCC 1.10188</strain>
    </source>
</reference>
<organism evidence="2 3">
    <name type="scientific">Tistrella bauzanensis</name>
    <dbReference type="NCBI Taxonomy" id="657419"/>
    <lineage>
        <taxon>Bacteria</taxon>
        <taxon>Pseudomonadati</taxon>
        <taxon>Pseudomonadota</taxon>
        <taxon>Alphaproteobacteria</taxon>
        <taxon>Geminicoccales</taxon>
        <taxon>Geminicoccaceae</taxon>
        <taxon>Tistrella</taxon>
    </lineage>
</organism>
<dbReference type="Pfam" id="PF03358">
    <property type="entry name" value="FMN_red"/>
    <property type="match status" value="1"/>
</dbReference>
<sequence length="205" mass="21805">MTTASSSPTDSRPSVVLLAGSLRRPSYTHGLCRALAESLDRAGLAATLFDMRDQALPLADAAWHRDPASHPDPVVREVVAAVDGAAAIVLATPLYHNGPSGALKNALDLLSIPQLAYKPVGLASHGGGRTTQAVDQMRIWVRGLLGHAIATQVCTDRRDFTEAAATDPSADPQLAEPLILQRVDRFAQEMVVMAQVMRVARQALT</sequence>
<evidence type="ECO:0000313" key="3">
    <source>
        <dbReference type="Proteomes" id="UP000603352"/>
    </source>
</evidence>
<dbReference type="SUPFAM" id="SSF52218">
    <property type="entry name" value="Flavoproteins"/>
    <property type="match status" value="1"/>
</dbReference>
<evidence type="ECO:0000259" key="1">
    <source>
        <dbReference type="Pfam" id="PF03358"/>
    </source>
</evidence>
<protein>
    <submittedName>
        <fullName evidence="2">FMN reductase</fullName>
    </submittedName>
</protein>
<dbReference type="PANTHER" id="PTHR30543:SF21">
    <property type="entry name" value="NAD(P)H-DEPENDENT FMN REDUCTASE LOT6"/>
    <property type="match status" value="1"/>
</dbReference>
<dbReference type="RefSeq" id="WP_188582286.1">
    <property type="nucleotide sequence ID" value="NZ_BMDZ01000088.1"/>
</dbReference>
<dbReference type="InterPro" id="IPR005025">
    <property type="entry name" value="FMN_Rdtase-like_dom"/>
</dbReference>
<keyword evidence="3" id="KW-1185">Reference proteome</keyword>
<name>A0ABQ1J491_9PROT</name>
<gene>
    <name evidence="2" type="ORF">GCM10011505_45580</name>
</gene>
<comment type="caution">
    <text evidence="2">The sequence shown here is derived from an EMBL/GenBank/DDBJ whole genome shotgun (WGS) entry which is preliminary data.</text>
</comment>
<dbReference type="Gene3D" id="3.40.50.360">
    <property type="match status" value="1"/>
</dbReference>
<dbReference type="InterPro" id="IPR050712">
    <property type="entry name" value="NAD(P)H-dep_reductase"/>
</dbReference>
<feature type="domain" description="NADPH-dependent FMN reductase-like" evidence="1">
    <location>
        <begin position="14"/>
        <end position="151"/>
    </location>
</feature>
<dbReference type="InterPro" id="IPR029039">
    <property type="entry name" value="Flavoprotein-like_sf"/>
</dbReference>
<dbReference type="Proteomes" id="UP000603352">
    <property type="component" value="Unassembled WGS sequence"/>
</dbReference>